<sequence>MPMGAFMFLTKEQTRFGSLGNLYDSIETLNQSYIQPNQTKVRILKLIPQTFDEPFSSSPLFSSSSSSTRKDGKDFYGCSHCYLFHCFSNKSGTKCSDCNKPMNLKIEFVTPPGVEGGFVKGAGKYMVLDDLTVKPESAVDLLKVLNGRDPDTLEEKVLDISMDKALQLVKTSMKSTTVLTDVFLSNIIGGLKRKRDARTKVEPIELN</sequence>
<accession>A0AAV1DML4</accession>
<evidence type="ECO:0000313" key="1">
    <source>
        <dbReference type="EMBL" id="CAI9108276.1"/>
    </source>
</evidence>
<dbReference type="AlphaFoldDB" id="A0AAV1DML4"/>
<name>A0AAV1DML4_OLDCO</name>
<dbReference type="Proteomes" id="UP001161247">
    <property type="component" value="Chromosome 6"/>
</dbReference>
<protein>
    <submittedName>
        <fullName evidence="1">OLC1v1007845C1</fullName>
    </submittedName>
</protein>
<gene>
    <name evidence="1" type="ORF">OLC1_LOCUS16385</name>
</gene>
<organism evidence="1 2">
    <name type="scientific">Oldenlandia corymbosa var. corymbosa</name>
    <dbReference type="NCBI Taxonomy" id="529605"/>
    <lineage>
        <taxon>Eukaryota</taxon>
        <taxon>Viridiplantae</taxon>
        <taxon>Streptophyta</taxon>
        <taxon>Embryophyta</taxon>
        <taxon>Tracheophyta</taxon>
        <taxon>Spermatophyta</taxon>
        <taxon>Magnoliopsida</taxon>
        <taxon>eudicotyledons</taxon>
        <taxon>Gunneridae</taxon>
        <taxon>Pentapetalae</taxon>
        <taxon>asterids</taxon>
        <taxon>lamiids</taxon>
        <taxon>Gentianales</taxon>
        <taxon>Rubiaceae</taxon>
        <taxon>Rubioideae</taxon>
        <taxon>Spermacoceae</taxon>
        <taxon>Hedyotis-Oldenlandia complex</taxon>
        <taxon>Oldenlandia</taxon>
    </lineage>
</organism>
<dbReference type="Pfam" id="PF05056">
    <property type="entry name" value="DUF674"/>
    <property type="match status" value="1"/>
</dbReference>
<dbReference type="InterPro" id="IPR007750">
    <property type="entry name" value="DUF674"/>
</dbReference>
<evidence type="ECO:0000313" key="2">
    <source>
        <dbReference type="Proteomes" id="UP001161247"/>
    </source>
</evidence>
<keyword evidence="2" id="KW-1185">Reference proteome</keyword>
<proteinExistence type="predicted"/>
<dbReference type="PANTHER" id="PTHR33103:SF19">
    <property type="entry name" value="OS09G0544700 PROTEIN"/>
    <property type="match status" value="1"/>
</dbReference>
<dbReference type="EMBL" id="OX459123">
    <property type="protein sequence ID" value="CAI9108276.1"/>
    <property type="molecule type" value="Genomic_DNA"/>
</dbReference>
<reference evidence="1" key="1">
    <citation type="submission" date="2023-03" db="EMBL/GenBank/DDBJ databases">
        <authorList>
            <person name="Julca I."/>
        </authorList>
    </citation>
    <scope>NUCLEOTIDE SEQUENCE</scope>
</reference>
<dbReference type="PANTHER" id="PTHR33103">
    <property type="entry name" value="OS01G0153900 PROTEIN"/>
    <property type="match status" value="1"/>
</dbReference>